<organism evidence="1 2">
    <name type="scientific">Rhodopseudomonas palustris (strain DX-1)</name>
    <dbReference type="NCBI Taxonomy" id="652103"/>
    <lineage>
        <taxon>Bacteria</taxon>
        <taxon>Pseudomonadati</taxon>
        <taxon>Pseudomonadota</taxon>
        <taxon>Alphaproteobacteria</taxon>
        <taxon>Hyphomicrobiales</taxon>
        <taxon>Nitrobacteraceae</taxon>
        <taxon>Rhodopseudomonas</taxon>
    </lineage>
</organism>
<sequence length="234" mass="26368">MQCLWLYDRDVNLVSLATTKKRLAAQAFNRSRCSRPSRWICASADDTILDAAFTTTQRRRRQQFVVRHLPISGDHSGSRLGVRELLLNDPLQSDLVKNGGDQSWRFAPTIDRIDLDALEHGRTVCAPQSCFDSVVVKLSGQNSHADMGDQPRRVESECFARGPNHVFRAASKKRRATPVYKFDELGPRIDQQNGCVENSSAKDAMDRLSRACPSFIPIPNRSRKRLIIMNIDGT</sequence>
<dbReference type="EMBL" id="CP002418">
    <property type="protein sequence ID" value="ADU44860.1"/>
    <property type="molecule type" value="Genomic_DNA"/>
</dbReference>
<evidence type="ECO:0000313" key="2">
    <source>
        <dbReference type="Proteomes" id="UP000001402"/>
    </source>
</evidence>
<reference evidence="1" key="1">
    <citation type="submission" date="2010-12" db="EMBL/GenBank/DDBJ databases">
        <title>Complete sequence of Rhodopseudomonas palustris DX-1.</title>
        <authorList>
            <consortium name="US DOE Joint Genome Institute"/>
            <person name="Lucas S."/>
            <person name="Copeland A."/>
            <person name="Lapidus A."/>
            <person name="Cheng J.-F."/>
            <person name="Goodwin L."/>
            <person name="Pitluck S."/>
            <person name="Misra M."/>
            <person name="Chertkov O."/>
            <person name="Detter J.C."/>
            <person name="Han C."/>
            <person name="Tapia R."/>
            <person name="Land M."/>
            <person name="Hauser L."/>
            <person name="Kyrpides N."/>
            <person name="Ivanova N."/>
            <person name="Ovchinnikova G."/>
            <person name="Logan B."/>
            <person name="Oda Y."/>
            <person name="Harwood C."/>
            <person name="Woyke T."/>
        </authorList>
    </citation>
    <scope>NUCLEOTIDE SEQUENCE [LARGE SCALE GENOMIC DNA]</scope>
    <source>
        <strain evidence="1">DX-1</strain>
    </source>
</reference>
<dbReference type="Proteomes" id="UP000001402">
    <property type="component" value="Chromosome"/>
</dbReference>
<evidence type="ECO:0000313" key="1">
    <source>
        <dbReference type="EMBL" id="ADU44860.1"/>
    </source>
</evidence>
<gene>
    <name evidence="1" type="ordered locus">Rpdx1_3287</name>
</gene>
<name>E6VQ70_RHOPX</name>
<dbReference type="KEGG" id="rpx:Rpdx1_3287"/>
<proteinExistence type="predicted"/>
<protein>
    <submittedName>
        <fullName evidence="1">Uncharacterized protein</fullName>
    </submittedName>
</protein>
<dbReference type="HOGENOM" id="CLU_1184320_0_0_5"/>
<accession>E6VQ70</accession>
<dbReference type="AlphaFoldDB" id="E6VQ70"/>